<name>A0A0A9CFH3_ARUDO</name>
<dbReference type="AlphaFoldDB" id="A0A0A9CFH3"/>
<evidence type="ECO:0000256" key="1">
    <source>
        <dbReference type="SAM" id="MobiDB-lite"/>
    </source>
</evidence>
<reference evidence="2" key="2">
    <citation type="journal article" date="2015" name="Data Brief">
        <title>Shoot transcriptome of the giant reed, Arundo donax.</title>
        <authorList>
            <person name="Barrero R.A."/>
            <person name="Guerrero F.D."/>
            <person name="Moolhuijzen P."/>
            <person name="Goolsby J.A."/>
            <person name="Tidwell J."/>
            <person name="Bellgard S.E."/>
            <person name="Bellgard M.I."/>
        </authorList>
    </citation>
    <scope>NUCLEOTIDE SEQUENCE</scope>
    <source>
        <tissue evidence="2">Shoot tissue taken approximately 20 cm above the soil surface</tissue>
    </source>
</reference>
<sequence>MDMHVSKAAMLTSQQAVTSFRNTGDNESSPQRQPFLTTMSGNLVALLTFSLTPISASWMADSKAILRLPSDRSSSS</sequence>
<proteinExistence type="predicted"/>
<dbReference type="EMBL" id="GBRH01223549">
    <property type="protein sequence ID" value="JAD74346.1"/>
    <property type="molecule type" value="Transcribed_RNA"/>
</dbReference>
<organism evidence="2">
    <name type="scientific">Arundo donax</name>
    <name type="common">Giant reed</name>
    <name type="synonym">Donax arundinaceus</name>
    <dbReference type="NCBI Taxonomy" id="35708"/>
    <lineage>
        <taxon>Eukaryota</taxon>
        <taxon>Viridiplantae</taxon>
        <taxon>Streptophyta</taxon>
        <taxon>Embryophyta</taxon>
        <taxon>Tracheophyta</taxon>
        <taxon>Spermatophyta</taxon>
        <taxon>Magnoliopsida</taxon>
        <taxon>Liliopsida</taxon>
        <taxon>Poales</taxon>
        <taxon>Poaceae</taxon>
        <taxon>PACMAD clade</taxon>
        <taxon>Arundinoideae</taxon>
        <taxon>Arundineae</taxon>
        <taxon>Arundo</taxon>
    </lineage>
</organism>
<feature type="region of interest" description="Disordered" evidence="1">
    <location>
        <begin position="16"/>
        <end position="35"/>
    </location>
</feature>
<reference evidence="2" key="1">
    <citation type="submission" date="2014-09" db="EMBL/GenBank/DDBJ databases">
        <authorList>
            <person name="Magalhaes I.L.F."/>
            <person name="Oliveira U."/>
            <person name="Santos F.R."/>
            <person name="Vidigal T.H.D.A."/>
            <person name="Brescovit A.D."/>
            <person name="Santos A.J."/>
        </authorList>
    </citation>
    <scope>NUCLEOTIDE SEQUENCE</scope>
    <source>
        <tissue evidence="2">Shoot tissue taken approximately 20 cm above the soil surface</tissue>
    </source>
</reference>
<evidence type="ECO:0000313" key="2">
    <source>
        <dbReference type="EMBL" id="JAD74346.1"/>
    </source>
</evidence>
<accession>A0A0A9CFH3</accession>
<protein>
    <submittedName>
        <fullName evidence="2">Uncharacterized protein</fullName>
    </submittedName>
</protein>